<feature type="disulfide bond" evidence="15">
    <location>
        <begin position="265"/>
        <end position="308"/>
    </location>
</feature>
<dbReference type="OrthoDB" id="204980at2759"/>
<keyword evidence="8" id="KW-0106">Calcium</keyword>
<sequence length="510" mass="54921">MSPINRIVVVAAIGLGFGQTAFAASADDWRSRSIYQVLTDRFARTDGSTTATCATANREYCGGSFTGIENHLDYIQGMGFDAVWISPITTQVQGDSADGEAYHGYWQTDLYGVNSNFGTAEELQSLSTALHSRGMYLMLDIVVNHNGFIGSPSDVNYSSFYPFNNESQYHPYCAIDYTETSNETNIEQCWMGDTNVPLADLRTEDSDVASGYQTWVSQLVANYSIDGIRMDSMMEVNTDFWSGFSGAAGVYIVGEVDDSDISYVCGFQQYLPGVLNYGLYSPLFSAFSSTSGSMSDLADAVNSIKSDCSDTSLLGTFSENHDQPRFASETSDMALAQNIIAFTMLADGIPIIYEGQEQHYNAEGGNSDPYNREAIWLSGYNTAAPLYGLVSTLNTIRTLAGSDDSSYYTTQSSAVYTDTTTIAMSKGNVFSVFSNKGADGASYKQTINSSYDDGTALTELLSCATLTAGSDGAVDVPMANGTARIYYPTSNLSGSGLCGASSKVRRTFTA</sequence>
<dbReference type="InterPro" id="IPR013777">
    <property type="entry name" value="A-amylase-like"/>
</dbReference>
<reference evidence="19" key="1">
    <citation type="journal article" date="2020" name="Stud. Mycol.">
        <title>101 Dothideomycetes genomes: a test case for predicting lifestyles and emergence of pathogens.</title>
        <authorList>
            <person name="Haridas S."/>
            <person name="Albert R."/>
            <person name="Binder M."/>
            <person name="Bloem J."/>
            <person name="Labutti K."/>
            <person name="Salamov A."/>
            <person name="Andreopoulos B."/>
            <person name="Baker S."/>
            <person name="Barry K."/>
            <person name="Bills G."/>
            <person name="Bluhm B."/>
            <person name="Cannon C."/>
            <person name="Castanera R."/>
            <person name="Culley D."/>
            <person name="Daum C."/>
            <person name="Ezra D."/>
            <person name="Gonzalez J."/>
            <person name="Henrissat B."/>
            <person name="Kuo A."/>
            <person name="Liang C."/>
            <person name="Lipzen A."/>
            <person name="Lutzoni F."/>
            <person name="Magnuson J."/>
            <person name="Mondo S."/>
            <person name="Nolan M."/>
            <person name="Ohm R."/>
            <person name="Pangilinan J."/>
            <person name="Park H.-J."/>
            <person name="Ramirez L."/>
            <person name="Alfaro M."/>
            <person name="Sun H."/>
            <person name="Tritt A."/>
            <person name="Yoshinaga Y."/>
            <person name="Zwiers L.-H."/>
            <person name="Turgeon B."/>
            <person name="Goodwin S."/>
            <person name="Spatafora J."/>
            <person name="Crous P."/>
            <person name="Grigoriev I."/>
        </authorList>
    </citation>
    <scope>NUCLEOTIDE SEQUENCE</scope>
    <source>
        <strain evidence="19">CBS 116005</strain>
    </source>
</reference>
<feature type="signal peptide" evidence="17">
    <location>
        <begin position="1"/>
        <end position="23"/>
    </location>
</feature>
<dbReference type="EMBL" id="ML995850">
    <property type="protein sequence ID" value="KAF2767911.1"/>
    <property type="molecule type" value="Genomic_DNA"/>
</dbReference>
<dbReference type="InterPro" id="IPR013780">
    <property type="entry name" value="Glyco_hydro_b"/>
</dbReference>
<keyword evidence="10" id="KW-0325">Glycoprotein</keyword>
<evidence type="ECO:0000256" key="8">
    <source>
        <dbReference type="ARBA" id="ARBA00022837"/>
    </source>
</evidence>
<comment type="similarity">
    <text evidence="3">Belongs to the glycosyl hydrolase 13 family.</text>
</comment>
<evidence type="ECO:0000256" key="1">
    <source>
        <dbReference type="ARBA" id="ARBA00000548"/>
    </source>
</evidence>
<keyword evidence="5" id="KW-0479">Metal-binding</keyword>
<feature type="binding site" evidence="16">
    <location>
        <position position="322"/>
    </location>
    <ligand>
        <name>substrate</name>
    </ligand>
</feature>
<dbReference type="SUPFAM" id="SSF51011">
    <property type="entry name" value="Glycosyl hydrolase domain"/>
    <property type="match status" value="1"/>
</dbReference>
<feature type="disulfide bond" evidence="15">
    <location>
        <begin position="463"/>
        <end position="498"/>
    </location>
</feature>
<dbReference type="Pfam" id="PF00128">
    <property type="entry name" value="Alpha-amylase"/>
    <property type="match status" value="1"/>
</dbReference>
<evidence type="ECO:0000256" key="13">
    <source>
        <dbReference type="PIRSR" id="PIRSR001024-1"/>
    </source>
</evidence>
<feature type="disulfide bond" evidence="15">
    <location>
        <begin position="173"/>
        <end position="189"/>
    </location>
</feature>
<evidence type="ECO:0000256" key="15">
    <source>
        <dbReference type="PIRSR" id="PIRSR001024-4"/>
    </source>
</evidence>
<feature type="active site" description="Proton donor" evidence="13">
    <location>
        <position position="255"/>
    </location>
</feature>
<dbReference type="InterPro" id="IPR017853">
    <property type="entry name" value="GH"/>
</dbReference>
<dbReference type="Proteomes" id="UP000799436">
    <property type="component" value="Unassembled WGS sequence"/>
</dbReference>
<dbReference type="Pfam" id="PF09260">
    <property type="entry name" value="A_amylase_dom_C"/>
    <property type="match status" value="1"/>
</dbReference>
<dbReference type="Gene3D" id="3.20.20.80">
    <property type="entry name" value="Glycosidases"/>
    <property type="match status" value="1"/>
</dbReference>
<feature type="chain" id="PRO_5026025557" description="alpha-amylase" evidence="17">
    <location>
        <begin position="24"/>
        <end position="510"/>
    </location>
</feature>
<evidence type="ECO:0000256" key="12">
    <source>
        <dbReference type="ARBA" id="ARBA00023295"/>
    </source>
</evidence>
<dbReference type="FunFam" id="3.20.20.80:FF:000120">
    <property type="entry name" value="Alpha-amylase A"/>
    <property type="match status" value="1"/>
</dbReference>
<feature type="binding site" evidence="16">
    <location>
        <position position="145"/>
    </location>
    <ligand>
        <name>substrate</name>
    </ligand>
</feature>
<evidence type="ECO:0000256" key="10">
    <source>
        <dbReference type="ARBA" id="ARBA00023180"/>
    </source>
</evidence>
<dbReference type="GO" id="GO:0016052">
    <property type="term" value="P:carbohydrate catabolic process"/>
    <property type="evidence" value="ECO:0007669"/>
    <property type="project" value="InterPro"/>
</dbReference>
<name>A0A6G1L4R0_9PEZI</name>
<protein>
    <recommendedName>
        <fullName evidence="4">alpha-amylase</fullName>
        <ecNumber evidence="4">3.2.1.1</ecNumber>
    </recommendedName>
</protein>
<dbReference type="SMART" id="SM00642">
    <property type="entry name" value="Aamy"/>
    <property type="match status" value="1"/>
</dbReference>
<feature type="site" description="Transition state stabilizer" evidence="14">
    <location>
        <position position="322"/>
    </location>
</feature>
<gene>
    <name evidence="19" type="ORF">EJ03DRAFT_315004</name>
</gene>
<keyword evidence="9 15" id="KW-1015">Disulfide bond</keyword>
<evidence type="ECO:0000256" key="14">
    <source>
        <dbReference type="PIRSR" id="PIRSR001024-2"/>
    </source>
</evidence>
<dbReference type="EC" id="3.2.1.1" evidence="4"/>
<comment type="cofactor">
    <cofactor evidence="2">
        <name>Ca(2+)</name>
        <dbReference type="ChEBI" id="CHEBI:29108"/>
    </cofactor>
</comment>
<evidence type="ECO:0000256" key="4">
    <source>
        <dbReference type="ARBA" id="ARBA00012595"/>
    </source>
</evidence>
<feature type="disulfide bond" evidence="15">
    <location>
        <begin position="53"/>
        <end position="61"/>
    </location>
</feature>
<dbReference type="InterPro" id="IPR015340">
    <property type="entry name" value="A_amylase_C_dom"/>
</dbReference>
<evidence type="ECO:0000313" key="19">
    <source>
        <dbReference type="EMBL" id="KAF2767911.1"/>
    </source>
</evidence>
<evidence type="ECO:0000256" key="7">
    <source>
        <dbReference type="ARBA" id="ARBA00022801"/>
    </source>
</evidence>
<feature type="active site" description="Nucleophile" evidence="13">
    <location>
        <position position="231"/>
    </location>
</feature>
<evidence type="ECO:0000256" key="17">
    <source>
        <dbReference type="SAM" id="SignalP"/>
    </source>
</evidence>
<evidence type="ECO:0000256" key="6">
    <source>
        <dbReference type="ARBA" id="ARBA00022729"/>
    </source>
</evidence>
<evidence type="ECO:0000256" key="2">
    <source>
        <dbReference type="ARBA" id="ARBA00001913"/>
    </source>
</evidence>
<keyword evidence="11" id="KW-0119">Carbohydrate metabolism</keyword>
<dbReference type="PANTHER" id="PTHR10357:SF215">
    <property type="entry name" value="ALPHA-AMYLASE 1"/>
    <property type="match status" value="1"/>
</dbReference>
<organism evidence="19 20">
    <name type="scientific">Teratosphaeria nubilosa</name>
    <dbReference type="NCBI Taxonomy" id="161662"/>
    <lineage>
        <taxon>Eukaryota</taxon>
        <taxon>Fungi</taxon>
        <taxon>Dikarya</taxon>
        <taxon>Ascomycota</taxon>
        <taxon>Pezizomycotina</taxon>
        <taxon>Dothideomycetes</taxon>
        <taxon>Dothideomycetidae</taxon>
        <taxon>Mycosphaerellales</taxon>
        <taxon>Teratosphaeriaceae</taxon>
        <taxon>Teratosphaeria</taxon>
    </lineage>
</organism>
<comment type="catalytic activity">
    <reaction evidence="1">
        <text>Endohydrolysis of (1-&gt;4)-alpha-D-glucosidic linkages in polysaccharides containing three or more (1-&gt;4)-alpha-linked D-glucose units.</text>
        <dbReference type="EC" id="3.2.1.1"/>
    </reaction>
</comment>
<feature type="binding site" evidence="16">
    <location>
        <position position="372"/>
    </location>
    <ligand>
        <name>substrate</name>
    </ligand>
</feature>
<dbReference type="PIRSF" id="PIRSF001024">
    <property type="entry name" value="Alph-amyl_fung"/>
    <property type="match status" value="1"/>
</dbReference>
<evidence type="ECO:0000313" key="20">
    <source>
        <dbReference type="Proteomes" id="UP000799436"/>
    </source>
</evidence>
<dbReference type="GO" id="GO:0005509">
    <property type="term" value="F:calcium ion binding"/>
    <property type="evidence" value="ECO:0007669"/>
    <property type="project" value="InterPro"/>
</dbReference>
<dbReference type="PANTHER" id="PTHR10357">
    <property type="entry name" value="ALPHA-AMYLASE FAMILY MEMBER"/>
    <property type="match status" value="1"/>
</dbReference>
<feature type="binding site" evidence="16">
    <location>
        <position position="106"/>
    </location>
    <ligand>
        <name>substrate</name>
    </ligand>
</feature>
<dbReference type="InterPro" id="IPR006047">
    <property type="entry name" value="GH13_cat_dom"/>
</dbReference>
<evidence type="ECO:0000256" key="3">
    <source>
        <dbReference type="ARBA" id="ARBA00008061"/>
    </source>
</evidence>
<dbReference type="SUPFAM" id="SSF51445">
    <property type="entry name" value="(Trans)glycosidases"/>
    <property type="match status" value="1"/>
</dbReference>
<accession>A0A6G1L4R0</accession>
<keyword evidence="20" id="KW-1185">Reference proteome</keyword>
<keyword evidence="6 17" id="KW-0732">Signal</keyword>
<feature type="binding site" evidence="16">
    <location>
        <position position="229"/>
    </location>
    <ligand>
        <name>substrate</name>
    </ligand>
</feature>
<evidence type="ECO:0000256" key="11">
    <source>
        <dbReference type="ARBA" id="ARBA00023277"/>
    </source>
</evidence>
<proteinExistence type="inferred from homology"/>
<dbReference type="GO" id="GO:0004556">
    <property type="term" value="F:alpha-amylase activity"/>
    <property type="evidence" value="ECO:0007669"/>
    <property type="project" value="UniProtKB-EC"/>
</dbReference>
<evidence type="ECO:0000256" key="5">
    <source>
        <dbReference type="ARBA" id="ARBA00022723"/>
    </source>
</evidence>
<keyword evidence="7" id="KW-0378">Hydrolase</keyword>
<keyword evidence="12" id="KW-0326">Glycosidase</keyword>
<dbReference type="Gene3D" id="2.60.40.1180">
    <property type="entry name" value="Golgi alpha-mannosidase II"/>
    <property type="match status" value="1"/>
</dbReference>
<evidence type="ECO:0000256" key="9">
    <source>
        <dbReference type="ARBA" id="ARBA00023157"/>
    </source>
</evidence>
<evidence type="ECO:0000256" key="16">
    <source>
        <dbReference type="PIRSR" id="PIRSR001024-5"/>
    </source>
</evidence>
<dbReference type="AlphaFoldDB" id="A0A6G1L4R0"/>
<feature type="domain" description="Glycosyl hydrolase family 13 catalytic" evidence="18">
    <location>
        <begin position="36"/>
        <end position="397"/>
    </location>
</feature>
<dbReference type="CDD" id="cd11319">
    <property type="entry name" value="AmyAc_euk_AmyA"/>
    <property type="match status" value="1"/>
</dbReference>
<evidence type="ECO:0000259" key="18">
    <source>
        <dbReference type="SMART" id="SM00642"/>
    </source>
</evidence>